<proteinExistence type="predicted"/>
<dbReference type="AlphaFoldDB" id="A0A1N7SVU5"/>
<protein>
    <submittedName>
        <fullName evidence="1">Uncharacterized protein</fullName>
    </submittedName>
</protein>
<name>A0A1N7SVU5_9BURK</name>
<gene>
    <name evidence="1" type="ORF">BN2476_1230009</name>
</gene>
<reference evidence="1" key="1">
    <citation type="submission" date="2016-12" db="EMBL/GenBank/DDBJ databases">
        <authorList>
            <person name="Moulin L."/>
        </authorList>
    </citation>
    <scope>NUCLEOTIDE SEQUENCE [LARGE SCALE GENOMIC DNA]</scope>
    <source>
        <strain evidence="1">STM 7183</strain>
    </source>
</reference>
<keyword evidence="2" id="KW-1185">Reference proteome</keyword>
<comment type="caution">
    <text evidence="1">The sequence shown here is derived from an EMBL/GenBank/DDBJ whole genome shotgun (WGS) entry which is preliminary data.</text>
</comment>
<evidence type="ECO:0000313" key="1">
    <source>
        <dbReference type="EMBL" id="SIT51477.1"/>
    </source>
</evidence>
<dbReference type="Proteomes" id="UP000195569">
    <property type="component" value="Unassembled WGS sequence"/>
</dbReference>
<accession>A0A1N7SVU5</accession>
<evidence type="ECO:0000313" key="2">
    <source>
        <dbReference type="Proteomes" id="UP000195569"/>
    </source>
</evidence>
<dbReference type="EMBL" id="CYGY02000123">
    <property type="protein sequence ID" value="SIT51477.1"/>
    <property type="molecule type" value="Genomic_DNA"/>
</dbReference>
<sequence>MKGRLRTVQCEAHGRNIWAESQEGQGEIVRFVIRLEKGTCDEPCWDERPMPANADAMKLASVLRNANPL</sequence>
<organism evidence="1 2">
    <name type="scientific">Paraburkholderia piptadeniae</name>
    <dbReference type="NCBI Taxonomy" id="1701573"/>
    <lineage>
        <taxon>Bacteria</taxon>
        <taxon>Pseudomonadati</taxon>
        <taxon>Pseudomonadota</taxon>
        <taxon>Betaproteobacteria</taxon>
        <taxon>Burkholderiales</taxon>
        <taxon>Burkholderiaceae</taxon>
        <taxon>Paraburkholderia</taxon>
    </lineage>
</organism>